<sequence>MKFPQSTMDKLDLAAELTGLPKQELIRFCTAIGLEDLKKVGFDLAKLVSDTARPELVKPGAVVPFESKVAEEPARRTIDLTDGPRAWVDFKGGLAAGAPIDGDLVEEPIPSLKQWPDDHYALRVFGRSMEPKVRDGALIIVKAWPTDKGTPRKGTLVVYHDGHGASLKEFGYRKAEAGEEGDSFGNVAVLRSINKAFPDVQMLEGGKIEAVLVDVL</sequence>
<reference evidence="2 3" key="1">
    <citation type="submission" date="2022-10" db="EMBL/GenBank/DDBJ databases">
        <title>Luteolibacter arcticus strain CCTCC AB 2014275, whole genome shotgun sequencing project.</title>
        <authorList>
            <person name="Zhao G."/>
            <person name="Shen L."/>
        </authorList>
    </citation>
    <scope>NUCLEOTIDE SEQUENCE [LARGE SCALE GENOMIC DNA]</scope>
    <source>
        <strain evidence="2 3">CCTCC AB 2014275</strain>
    </source>
</reference>
<evidence type="ECO:0000313" key="2">
    <source>
        <dbReference type="EMBL" id="MCW1922684.1"/>
    </source>
</evidence>
<keyword evidence="3" id="KW-1185">Reference proteome</keyword>
<dbReference type="SUPFAM" id="SSF51306">
    <property type="entry name" value="LexA/Signal peptidase"/>
    <property type="match status" value="1"/>
</dbReference>
<dbReference type="Gene3D" id="2.10.109.10">
    <property type="entry name" value="Umud Fragment, subunit A"/>
    <property type="match status" value="1"/>
</dbReference>
<dbReference type="InterPro" id="IPR036286">
    <property type="entry name" value="LexA/Signal_pep-like_sf"/>
</dbReference>
<evidence type="ECO:0000259" key="1">
    <source>
        <dbReference type="Pfam" id="PF00717"/>
    </source>
</evidence>
<proteinExistence type="predicted"/>
<feature type="domain" description="Peptidase S24/S26A/S26B/S26C" evidence="1">
    <location>
        <begin position="95"/>
        <end position="171"/>
    </location>
</feature>
<dbReference type="InterPro" id="IPR015927">
    <property type="entry name" value="Peptidase_S24_S26A/B/C"/>
</dbReference>
<comment type="caution">
    <text evidence="2">The sequence shown here is derived from an EMBL/GenBank/DDBJ whole genome shotgun (WGS) entry which is preliminary data.</text>
</comment>
<dbReference type="Proteomes" id="UP001320876">
    <property type="component" value="Unassembled WGS sequence"/>
</dbReference>
<organism evidence="2 3">
    <name type="scientific">Luteolibacter arcticus</name>
    <dbReference type="NCBI Taxonomy" id="1581411"/>
    <lineage>
        <taxon>Bacteria</taxon>
        <taxon>Pseudomonadati</taxon>
        <taxon>Verrucomicrobiota</taxon>
        <taxon>Verrucomicrobiia</taxon>
        <taxon>Verrucomicrobiales</taxon>
        <taxon>Verrucomicrobiaceae</taxon>
        <taxon>Luteolibacter</taxon>
    </lineage>
</organism>
<accession>A0ABT3GGI2</accession>
<name>A0ABT3GGI2_9BACT</name>
<dbReference type="RefSeq" id="WP_264486792.1">
    <property type="nucleotide sequence ID" value="NZ_JAPDDT010000003.1"/>
</dbReference>
<dbReference type="EMBL" id="JAPDDT010000003">
    <property type="protein sequence ID" value="MCW1922684.1"/>
    <property type="molecule type" value="Genomic_DNA"/>
</dbReference>
<evidence type="ECO:0000313" key="3">
    <source>
        <dbReference type="Proteomes" id="UP001320876"/>
    </source>
</evidence>
<dbReference type="Pfam" id="PF00717">
    <property type="entry name" value="Peptidase_S24"/>
    <property type="match status" value="1"/>
</dbReference>
<dbReference type="InterPro" id="IPR039418">
    <property type="entry name" value="LexA-like"/>
</dbReference>
<dbReference type="CDD" id="cd06529">
    <property type="entry name" value="S24_LexA-like"/>
    <property type="match status" value="1"/>
</dbReference>
<protein>
    <submittedName>
        <fullName evidence="2">S24 family peptidase</fullName>
    </submittedName>
</protein>
<gene>
    <name evidence="2" type="ORF">OKA05_08975</name>
</gene>